<keyword evidence="1" id="KW-0812">Transmembrane</keyword>
<proteinExistence type="predicted"/>
<evidence type="ECO:0000313" key="2">
    <source>
        <dbReference type="EMBL" id="QDV72749.1"/>
    </source>
</evidence>
<reference evidence="2 3" key="1">
    <citation type="submission" date="2019-02" db="EMBL/GenBank/DDBJ databases">
        <title>Deep-cultivation of Planctomycetes and their phenomic and genomic characterization uncovers novel biology.</title>
        <authorList>
            <person name="Wiegand S."/>
            <person name="Jogler M."/>
            <person name="Boedeker C."/>
            <person name="Pinto D."/>
            <person name="Vollmers J."/>
            <person name="Rivas-Marin E."/>
            <person name="Kohn T."/>
            <person name="Peeters S.H."/>
            <person name="Heuer A."/>
            <person name="Rast P."/>
            <person name="Oberbeckmann S."/>
            <person name="Bunk B."/>
            <person name="Jeske O."/>
            <person name="Meyerdierks A."/>
            <person name="Storesund J.E."/>
            <person name="Kallscheuer N."/>
            <person name="Luecker S."/>
            <person name="Lage O.M."/>
            <person name="Pohl T."/>
            <person name="Merkel B.J."/>
            <person name="Hornburger P."/>
            <person name="Mueller R.-W."/>
            <person name="Bruemmer F."/>
            <person name="Labrenz M."/>
            <person name="Spormann A.M."/>
            <person name="Op den Camp H."/>
            <person name="Overmann J."/>
            <person name="Amann R."/>
            <person name="Jetten M.S.M."/>
            <person name="Mascher T."/>
            <person name="Medema M.H."/>
            <person name="Devos D.P."/>
            <person name="Kaster A.-K."/>
            <person name="Ovreas L."/>
            <person name="Rohde M."/>
            <person name="Galperin M.Y."/>
            <person name="Jogler C."/>
        </authorList>
    </citation>
    <scope>NUCLEOTIDE SEQUENCE [LARGE SCALE GENOMIC DNA]</scope>
    <source>
        <strain evidence="2 3">Spa11</strain>
    </source>
</reference>
<dbReference type="AlphaFoldDB" id="A0A518K4M3"/>
<keyword evidence="1" id="KW-0472">Membrane</keyword>
<keyword evidence="3" id="KW-1185">Reference proteome</keyword>
<gene>
    <name evidence="2" type="ORF">Spa11_09310</name>
</gene>
<feature type="transmembrane region" description="Helical" evidence="1">
    <location>
        <begin position="35"/>
        <end position="57"/>
    </location>
</feature>
<evidence type="ECO:0000256" key="1">
    <source>
        <dbReference type="SAM" id="Phobius"/>
    </source>
</evidence>
<organism evidence="2 3">
    <name type="scientific">Botrimarina mediterranea</name>
    <dbReference type="NCBI Taxonomy" id="2528022"/>
    <lineage>
        <taxon>Bacteria</taxon>
        <taxon>Pseudomonadati</taxon>
        <taxon>Planctomycetota</taxon>
        <taxon>Planctomycetia</taxon>
        <taxon>Pirellulales</taxon>
        <taxon>Lacipirellulaceae</taxon>
        <taxon>Botrimarina</taxon>
    </lineage>
</organism>
<dbReference type="Proteomes" id="UP000316426">
    <property type="component" value="Chromosome"/>
</dbReference>
<sequence>MVTISASAYVLLFADFLPEEGGVKLYGQSTTPADLFSIAMLFAGPLLSVALAIQIWANSSD</sequence>
<protein>
    <submittedName>
        <fullName evidence="2">Uncharacterized protein</fullName>
    </submittedName>
</protein>
<evidence type="ECO:0000313" key="3">
    <source>
        <dbReference type="Proteomes" id="UP000316426"/>
    </source>
</evidence>
<keyword evidence="1" id="KW-1133">Transmembrane helix</keyword>
<dbReference type="KEGG" id="bmei:Spa11_09310"/>
<dbReference type="EMBL" id="CP036349">
    <property type="protein sequence ID" value="QDV72749.1"/>
    <property type="molecule type" value="Genomic_DNA"/>
</dbReference>
<accession>A0A518K4M3</accession>
<name>A0A518K4M3_9BACT</name>